<accession>A0ABS0IHG0</accession>
<keyword evidence="3" id="KW-1185">Reference proteome</keyword>
<organism evidence="2 3">
    <name type="scientific">Hymenobacter jeongseonensis</name>
    <dbReference type="NCBI Taxonomy" id="2791027"/>
    <lineage>
        <taxon>Bacteria</taxon>
        <taxon>Pseudomonadati</taxon>
        <taxon>Bacteroidota</taxon>
        <taxon>Cytophagia</taxon>
        <taxon>Cytophagales</taxon>
        <taxon>Hymenobacteraceae</taxon>
        <taxon>Hymenobacter</taxon>
    </lineage>
</organism>
<dbReference type="Proteomes" id="UP000597617">
    <property type="component" value="Unassembled WGS sequence"/>
</dbReference>
<evidence type="ECO:0000256" key="1">
    <source>
        <dbReference type="SAM" id="Phobius"/>
    </source>
</evidence>
<proteinExistence type="predicted"/>
<evidence type="ECO:0000313" key="2">
    <source>
        <dbReference type="EMBL" id="MBF9237798.1"/>
    </source>
</evidence>
<sequence length="230" mass="25801">MNSTRQRLASGRNGKRGISLPDMAPFAFVVLLVAFFYMSSSRFRQKEIGIVTLEQLVAHTPITCTKGLDSDNVAIISLNTKKQYSFAAPAFDNKIQAEIFRRVASLHQVDFTKSQIGVLETLPFLAVDVKELPAFLNLSLFKRQELLRNGIYQSLDSLQLSECIRTSREVARENHRNGPYVNLMIESAVKMPYVDQLIALVNAQGTNRFVLLTQSNHIDYPLGLPAIQAQ</sequence>
<dbReference type="RefSeq" id="WP_196282181.1">
    <property type="nucleotide sequence ID" value="NZ_JADQDQ010000004.1"/>
</dbReference>
<evidence type="ECO:0008006" key="4">
    <source>
        <dbReference type="Google" id="ProtNLM"/>
    </source>
</evidence>
<comment type="caution">
    <text evidence="2">The sequence shown here is derived from an EMBL/GenBank/DDBJ whole genome shotgun (WGS) entry which is preliminary data.</text>
</comment>
<evidence type="ECO:0000313" key="3">
    <source>
        <dbReference type="Proteomes" id="UP000597617"/>
    </source>
</evidence>
<name>A0ABS0IHG0_9BACT</name>
<keyword evidence="1" id="KW-0472">Membrane</keyword>
<keyword evidence="1" id="KW-0812">Transmembrane</keyword>
<gene>
    <name evidence="2" type="ORF">I2I05_10365</name>
</gene>
<reference evidence="2 3" key="1">
    <citation type="submission" date="2020-11" db="EMBL/GenBank/DDBJ databases">
        <authorList>
            <person name="Kim M.K."/>
        </authorList>
    </citation>
    <scope>NUCLEOTIDE SEQUENCE [LARGE SCALE GENOMIC DNA]</scope>
    <source>
        <strain evidence="2 3">BT683</strain>
    </source>
</reference>
<keyword evidence="1" id="KW-1133">Transmembrane helix</keyword>
<feature type="transmembrane region" description="Helical" evidence="1">
    <location>
        <begin position="20"/>
        <end position="38"/>
    </location>
</feature>
<protein>
    <recommendedName>
        <fullName evidence="4">Biopolymer transporter ExbD</fullName>
    </recommendedName>
</protein>
<dbReference type="EMBL" id="JADQDQ010000004">
    <property type="protein sequence ID" value="MBF9237798.1"/>
    <property type="molecule type" value="Genomic_DNA"/>
</dbReference>